<dbReference type="Proteomes" id="UP001589613">
    <property type="component" value="Unassembled WGS sequence"/>
</dbReference>
<protein>
    <recommendedName>
        <fullName evidence="1">Transposase for insertion sequence element IS21-like C-terminal domain-containing protein</fullName>
    </recommendedName>
</protein>
<reference evidence="2 3" key="1">
    <citation type="submission" date="2024-09" db="EMBL/GenBank/DDBJ databases">
        <authorList>
            <person name="Sun Q."/>
            <person name="Mori K."/>
        </authorList>
    </citation>
    <scope>NUCLEOTIDE SEQUENCE [LARGE SCALE GENOMIC DNA]</scope>
    <source>
        <strain evidence="2 3">JCM 12763</strain>
    </source>
</reference>
<sequence>MLPKRWAKARPPWACSRRTPTRCCPCRRRRAHLGWREDVRLSRDYYVRVDTNDYSVGSWWPSTRAGGPGA</sequence>
<dbReference type="EMBL" id="JBHMAX010000028">
    <property type="protein sequence ID" value="MFB9733249.1"/>
    <property type="molecule type" value="Genomic_DNA"/>
</dbReference>
<dbReference type="InterPro" id="IPR054353">
    <property type="entry name" value="IstA-like_C"/>
</dbReference>
<comment type="caution">
    <text evidence="2">The sequence shown here is derived from an EMBL/GenBank/DDBJ whole genome shotgun (WGS) entry which is preliminary data.</text>
</comment>
<organism evidence="2 3">
    <name type="scientific">Ornithinimicrobium kibberense</name>
    <dbReference type="NCBI Taxonomy" id="282060"/>
    <lineage>
        <taxon>Bacteria</taxon>
        <taxon>Bacillati</taxon>
        <taxon>Actinomycetota</taxon>
        <taxon>Actinomycetes</taxon>
        <taxon>Micrococcales</taxon>
        <taxon>Ornithinimicrobiaceae</taxon>
        <taxon>Ornithinimicrobium</taxon>
    </lineage>
</organism>
<feature type="domain" description="Transposase for insertion sequence element IS21-like C-terminal" evidence="1">
    <location>
        <begin position="32"/>
        <end position="57"/>
    </location>
</feature>
<evidence type="ECO:0000313" key="3">
    <source>
        <dbReference type="Proteomes" id="UP001589613"/>
    </source>
</evidence>
<gene>
    <name evidence="2" type="ORF">ACFFN0_14470</name>
</gene>
<evidence type="ECO:0000259" key="1">
    <source>
        <dbReference type="Pfam" id="PF22483"/>
    </source>
</evidence>
<accession>A0ABV5V5Y7</accession>
<name>A0ABV5V5Y7_9MICO</name>
<evidence type="ECO:0000313" key="2">
    <source>
        <dbReference type="EMBL" id="MFB9733249.1"/>
    </source>
</evidence>
<proteinExistence type="predicted"/>
<dbReference type="Pfam" id="PF22483">
    <property type="entry name" value="Mu-transpos_C_2"/>
    <property type="match status" value="1"/>
</dbReference>
<dbReference type="RefSeq" id="WP_377466665.1">
    <property type="nucleotide sequence ID" value="NZ_JBHMAX010000028.1"/>
</dbReference>
<keyword evidence="3" id="KW-1185">Reference proteome</keyword>